<sequence>MGGRRRNAPAASVRHMESTDPSSRLRVLLVTDTDKPLGELRDTLARLGYEMLDEVATPARLPAAVEEQRPDVVIIDTESPSRDTLEQLAVMNATAPRPVLMFSHDADQRLIRAAVGAGVSAYLIEGLSAGRLAPILEVALARFSHDEQLRKRLADVELELAERKLIDRAKRMLMDRRKLSEQDAYATLRRSAMDQGIRIVEAARRLLAAHSQS</sequence>
<dbReference type="Proteomes" id="UP000004682">
    <property type="component" value="Unassembled WGS sequence"/>
</dbReference>
<evidence type="ECO:0000313" key="5">
    <source>
        <dbReference type="Proteomes" id="UP000004682"/>
    </source>
</evidence>
<reference evidence="5" key="1">
    <citation type="journal article" date="2012" name="J. Bacteriol.">
        <title>Revised Genome Sequence of Burkholderia thailandensis MSMB43 with Improved Annotation.</title>
        <authorList>
            <person name="Zhuo Y."/>
            <person name="Liu L."/>
            <person name="Wang Q."/>
            <person name="Liu X."/>
            <person name="Ren B."/>
            <person name="Liu M."/>
            <person name="Ni P."/>
            <person name="Cheng Y.Q."/>
            <person name="Zhang L."/>
        </authorList>
    </citation>
    <scope>NUCLEOTIDE SEQUENCE [LARGE SCALE GENOMIC DNA]</scope>
    <source>
        <strain evidence="5">MSMB43</strain>
    </source>
</reference>
<proteinExistence type="predicted"/>
<accession>A0ABN0G2S3</accession>
<dbReference type="PROSITE" id="PS50921">
    <property type="entry name" value="ANTAR"/>
    <property type="match status" value="1"/>
</dbReference>
<evidence type="ECO:0000259" key="3">
    <source>
        <dbReference type="PROSITE" id="PS50921"/>
    </source>
</evidence>
<dbReference type="Pfam" id="PF03861">
    <property type="entry name" value="ANTAR"/>
    <property type="match status" value="1"/>
</dbReference>
<evidence type="ECO:0000259" key="2">
    <source>
        <dbReference type="PROSITE" id="PS50110"/>
    </source>
</evidence>
<dbReference type="InterPro" id="IPR001789">
    <property type="entry name" value="Sig_transdc_resp-reg_receiver"/>
</dbReference>
<gene>
    <name evidence="4" type="ORF">A33K_16167</name>
</gene>
<organism evidence="4 5">
    <name type="scientific">Burkholderia humptydooensis MSMB43</name>
    <dbReference type="NCBI Taxonomy" id="441157"/>
    <lineage>
        <taxon>Bacteria</taxon>
        <taxon>Pseudomonadati</taxon>
        <taxon>Pseudomonadota</taxon>
        <taxon>Betaproteobacteria</taxon>
        <taxon>Burkholderiales</taxon>
        <taxon>Burkholderiaceae</taxon>
        <taxon>Burkholderia</taxon>
        <taxon>pseudomallei group</taxon>
    </lineage>
</organism>
<dbReference type="SMART" id="SM00448">
    <property type="entry name" value="REC"/>
    <property type="match status" value="1"/>
</dbReference>
<dbReference type="InterPro" id="IPR005561">
    <property type="entry name" value="ANTAR"/>
</dbReference>
<dbReference type="PROSITE" id="PS50110">
    <property type="entry name" value="RESPONSE_REGULATORY"/>
    <property type="match status" value="1"/>
</dbReference>
<dbReference type="EMBL" id="JH692064">
    <property type="protein sequence ID" value="EIP86564.1"/>
    <property type="molecule type" value="Genomic_DNA"/>
</dbReference>
<feature type="domain" description="ANTAR" evidence="3">
    <location>
        <begin position="146"/>
        <end position="207"/>
    </location>
</feature>
<name>A0ABN0G2S3_9BURK</name>
<dbReference type="PANTHER" id="PTHR43367">
    <property type="match status" value="1"/>
</dbReference>
<dbReference type="Pfam" id="PF00072">
    <property type="entry name" value="Response_reg"/>
    <property type="match status" value="1"/>
</dbReference>
<evidence type="ECO:0000256" key="1">
    <source>
        <dbReference type="PROSITE-ProRule" id="PRU00169"/>
    </source>
</evidence>
<keyword evidence="5" id="KW-1185">Reference proteome</keyword>
<feature type="domain" description="Response regulatory" evidence="2">
    <location>
        <begin position="26"/>
        <end position="140"/>
    </location>
</feature>
<dbReference type="Gene3D" id="1.10.10.10">
    <property type="entry name" value="Winged helix-like DNA-binding domain superfamily/Winged helix DNA-binding domain"/>
    <property type="match status" value="1"/>
</dbReference>
<evidence type="ECO:0000313" key="4">
    <source>
        <dbReference type="EMBL" id="EIP86564.1"/>
    </source>
</evidence>
<feature type="modified residue" description="4-aspartylphosphate" evidence="1">
    <location>
        <position position="76"/>
    </location>
</feature>
<dbReference type="PANTHER" id="PTHR43367:SF1">
    <property type="entry name" value="TWO-COMPONENT RESPONSE REGULATOR-LIKE APRR6-RELATED"/>
    <property type="match status" value="1"/>
</dbReference>
<protein>
    <submittedName>
        <fullName evidence="4">Response regulator NasT</fullName>
    </submittedName>
</protein>
<dbReference type="SUPFAM" id="SSF52172">
    <property type="entry name" value="CheY-like"/>
    <property type="match status" value="1"/>
</dbReference>
<dbReference type="SMART" id="SM01012">
    <property type="entry name" value="ANTAR"/>
    <property type="match status" value="1"/>
</dbReference>
<dbReference type="PIRSF" id="PIRSF036382">
    <property type="entry name" value="RR_antiterm"/>
    <property type="match status" value="1"/>
</dbReference>
<dbReference type="Gene3D" id="3.40.50.2300">
    <property type="match status" value="1"/>
</dbReference>
<keyword evidence="1" id="KW-0597">Phosphoprotein</keyword>
<dbReference type="InterPro" id="IPR011006">
    <property type="entry name" value="CheY-like_superfamily"/>
</dbReference>
<dbReference type="InterPro" id="IPR008327">
    <property type="entry name" value="Sig_transdc_resp-reg_antiterm"/>
</dbReference>
<dbReference type="InterPro" id="IPR036388">
    <property type="entry name" value="WH-like_DNA-bd_sf"/>
</dbReference>